<dbReference type="EMBL" id="JASBWS010000038">
    <property type="protein sequence ID" value="KAJ9107103.1"/>
    <property type="molecule type" value="Genomic_DNA"/>
</dbReference>
<gene>
    <name evidence="1" type="ORF">QFC20_003828</name>
</gene>
<evidence type="ECO:0000313" key="1">
    <source>
        <dbReference type="EMBL" id="KAJ9107103.1"/>
    </source>
</evidence>
<sequence>MQPYDDLPRPQVTHADPAFSNYGQVQQERSGIGNYPPSYRTDVPQPYEQPTYDQSHILPFSATPPQPEPSGLVKRLSLRLLPAPDPNYKSPEQIAEEDRTLDAEEKEMLKRGMFNWNEMRKWRFWIRKEWWGWYIALVICGVLVCLMTLYNEQIIAWLRPFANKLKELPGGWAIPIGIMFVISFPPLFGHEVVMILCGVVWGLWVGFAIVCAGTFLGEMGNFYAFKYWLREKAAKLERTNMNYALLAHVVREGGLKIAVMLRLSAVPGHLSTPVLSTAGLSVWIFAIGTILSLPKNLAIVYLGVALANTDKDSGSKAVEYTVIAVSFVFSGLAAWYIYWYMNKSRLVVWRKHRANLAKKGVAMEEIPQDPTGYDTTETKPVVYGKLEDEEDDASRPILDGRAPLGQTTPISSRPATLYASETYDYSTSTAHIPLQQLTSRPGTATPPSEHDLGSVPLQPYYNDQYAPRQHAQFPEPTPHYQPNVTRHTSTASSMYPGVTSDAQLDPAPGYPGTQETAFPVPQPYESVPQPQTQQRRGVQLVDPGYGRV</sequence>
<protein>
    <submittedName>
        <fullName evidence="1">Uncharacterized protein</fullName>
    </submittedName>
</protein>
<evidence type="ECO:0000313" key="2">
    <source>
        <dbReference type="Proteomes" id="UP001230649"/>
    </source>
</evidence>
<comment type="caution">
    <text evidence="1">The sequence shown here is derived from an EMBL/GenBank/DDBJ whole genome shotgun (WGS) entry which is preliminary data.</text>
</comment>
<proteinExistence type="predicted"/>
<reference evidence="1" key="1">
    <citation type="submission" date="2023-04" db="EMBL/GenBank/DDBJ databases">
        <title>Draft Genome sequencing of Naganishia species isolated from polar environments using Oxford Nanopore Technology.</title>
        <authorList>
            <person name="Leo P."/>
            <person name="Venkateswaran K."/>
        </authorList>
    </citation>
    <scope>NUCLEOTIDE SEQUENCE</scope>
    <source>
        <strain evidence="1">MNA-CCFEE 5262</strain>
    </source>
</reference>
<dbReference type="Proteomes" id="UP001230649">
    <property type="component" value="Unassembled WGS sequence"/>
</dbReference>
<organism evidence="1 2">
    <name type="scientific">Naganishia adeliensis</name>
    <dbReference type="NCBI Taxonomy" id="92952"/>
    <lineage>
        <taxon>Eukaryota</taxon>
        <taxon>Fungi</taxon>
        <taxon>Dikarya</taxon>
        <taxon>Basidiomycota</taxon>
        <taxon>Agaricomycotina</taxon>
        <taxon>Tremellomycetes</taxon>
        <taxon>Filobasidiales</taxon>
        <taxon>Filobasidiaceae</taxon>
        <taxon>Naganishia</taxon>
    </lineage>
</organism>
<name>A0ACC2W6R5_9TREE</name>
<keyword evidence="2" id="KW-1185">Reference proteome</keyword>
<accession>A0ACC2W6R5</accession>